<keyword evidence="2" id="KW-1185">Reference proteome</keyword>
<name>A0A0A0JVE2_9MICO</name>
<proteinExistence type="predicted"/>
<evidence type="ECO:0000313" key="2">
    <source>
        <dbReference type="Proteomes" id="UP000030011"/>
    </source>
</evidence>
<protein>
    <submittedName>
        <fullName evidence="1">Uncharacterized protein</fullName>
    </submittedName>
</protein>
<sequence length="347" mass="38752">MDQEDRDDQADRPAEPKPVVRDFHFTSAQVAGIAQLQSQAFRSVLRGIDLNVHSRIVESYKNIVLPSTSALAAAQAAAQASWRLAIPDLKILGDAYAFTPRLDPKIFSGLSSAMESLYENVLGSHLQDLAARLHDISRALYPSNLRGITDLKYENVLAVLDDGIPLFIVPSQATAERLIAATDIQARRQIIGQRFDSIVADCDKALDTVTNSDLVYEVSAVRQAITVIRSGHFDAGQALAATVMDSLMWRWGDKNKDDYKVVTRKQRPRRGQTPRDIDDLVPWIYMVMAPVYIAHSTFHPAGGDPIPRVFNRHASLHRISYRQYSKRNCAIALMMATSLLAFMDRYE</sequence>
<dbReference type="Proteomes" id="UP000030011">
    <property type="component" value="Unassembled WGS sequence"/>
</dbReference>
<dbReference type="OrthoDB" id="4549247at2"/>
<comment type="caution">
    <text evidence="1">The sequence shown here is derived from an EMBL/GenBank/DDBJ whole genome shotgun (WGS) entry which is preliminary data.</text>
</comment>
<accession>A0A0A0JVE2</accession>
<dbReference type="EMBL" id="AVPK01000001">
    <property type="protein sequence ID" value="KGN39601.1"/>
    <property type="molecule type" value="Genomic_DNA"/>
</dbReference>
<dbReference type="RefSeq" id="WP_035902145.1">
    <property type="nucleotide sequence ID" value="NZ_AVPK01000001.1"/>
</dbReference>
<gene>
    <name evidence="1" type="ORF">N803_02010</name>
</gene>
<dbReference type="eggNOG" id="ENOG503458E">
    <property type="taxonomic scope" value="Bacteria"/>
</dbReference>
<reference evidence="1 2" key="1">
    <citation type="submission" date="2013-08" db="EMBL/GenBank/DDBJ databases">
        <title>The genome sequence of Knoellia subterranea.</title>
        <authorList>
            <person name="Zhu W."/>
            <person name="Wang G."/>
        </authorList>
    </citation>
    <scope>NUCLEOTIDE SEQUENCE [LARGE SCALE GENOMIC DNA]</scope>
    <source>
        <strain evidence="1 2">KCTC 19937</strain>
    </source>
</reference>
<evidence type="ECO:0000313" key="1">
    <source>
        <dbReference type="EMBL" id="KGN39601.1"/>
    </source>
</evidence>
<dbReference type="AlphaFoldDB" id="A0A0A0JVE2"/>
<organism evidence="1 2">
    <name type="scientific">Knoellia subterranea KCTC 19937</name>
    <dbReference type="NCBI Taxonomy" id="1385521"/>
    <lineage>
        <taxon>Bacteria</taxon>
        <taxon>Bacillati</taxon>
        <taxon>Actinomycetota</taxon>
        <taxon>Actinomycetes</taxon>
        <taxon>Micrococcales</taxon>
        <taxon>Intrasporangiaceae</taxon>
        <taxon>Knoellia</taxon>
    </lineage>
</organism>